<gene>
    <name evidence="1" type="primary">Cy20</name>
</gene>
<accession>A0A0K1H0C2</accession>
<proteinExistence type="predicted"/>
<dbReference type="EMBL" id="KP796148">
    <property type="protein sequence ID" value="AKT72917.1"/>
    <property type="molecule type" value="Genomic_DNA"/>
</dbReference>
<sequence>MSWLTLIILLIFLVILCWCSIHQQYKYQPYTWVFCFYEACTPIHRLQKN</sequence>
<protein>
    <submittedName>
        <fullName evidence="1">Uncharacterized protein</fullName>
    </submittedName>
</protein>
<evidence type="ECO:0000313" key="2">
    <source>
        <dbReference type="Proteomes" id="UP000118435"/>
    </source>
</evidence>
<evidence type="ECO:0000313" key="1">
    <source>
        <dbReference type="EMBL" id="AKT72917.1"/>
    </source>
</evidence>
<reference evidence="1 2" key="1">
    <citation type="journal article" date="2016" name="BMC Genomics">
        <title>A novel strain of cynomolgus macaque cytomegalovirus: implications for host-virus co-evolution.</title>
        <authorList>
            <person name="Russell J.N."/>
            <person name="Marsh A.K."/>
            <person name="Willer D.O."/>
            <person name="Ambagala A.P."/>
            <person name="Dzamba M."/>
            <person name="Chan J.K."/>
            <person name="Pilon R."/>
            <person name="Fournier J."/>
            <person name="Brudno M."/>
            <person name="Antony J.M."/>
            <person name="Sandstrom P."/>
            <person name="Evans B.J."/>
            <person name="MacDonald K.S."/>
        </authorList>
    </citation>
    <scope>NUCLEOTIDE SEQUENCE [LARGE SCALE GENOMIC DNA]</scope>
    <source>
        <strain evidence="1">Mauritius</strain>
    </source>
</reference>
<organism evidence="1 2">
    <name type="scientific">Cynomolgus macaque cytomegalovirus strain Mauritius</name>
    <dbReference type="NCBI Taxonomy" id="1690255"/>
    <lineage>
        <taxon>Viruses</taxon>
        <taxon>Duplodnaviria</taxon>
        <taxon>Heunggongvirae</taxon>
        <taxon>Peploviricota</taxon>
        <taxon>Herviviricetes</taxon>
        <taxon>Herpesvirales</taxon>
        <taxon>Orthoherpesviridae</taxon>
        <taxon>Betaherpesvirinae</taxon>
        <taxon>Cytomegalovirus</taxon>
        <taxon>Cytomegalovirus macacinebeta3</taxon>
    </lineage>
</organism>
<name>A0A0K1H0C2_9BETA</name>
<dbReference type="Proteomes" id="UP000118435">
    <property type="component" value="Segment"/>
</dbReference>